<gene>
    <name evidence="1" type="ORF">RR46_06392</name>
</gene>
<proteinExistence type="predicted"/>
<dbReference type="EMBL" id="KQ459185">
    <property type="protein sequence ID" value="KPJ03236.1"/>
    <property type="molecule type" value="Genomic_DNA"/>
</dbReference>
<organism evidence="1 2">
    <name type="scientific">Papilio xuthus</name>
    <name type="common">Asian swallowtail butterfly</name>
    <dbReference type="NCBI Taxonomy" id="66420"/>
    <lineage>
        <taxon>Eukaryota</taxon>
        <taxon>Metazoa</taxon>
        <taxon>Ecdysozoa</taxon>
        <taxon>Arthropoda</taxon>
        <taxon>Hexapoda</taxon>
        <taxon>Insecta</taxon>
        <taxon>Pterygota</taxon>
        <taxon>Neoptera</taxon>
        <taxon>Endopterygota</taxon>
        <taxon>Lepidoptera</taxon>
        <taxon>Glossata</taxon>
        <taxon>Ditrysia</taxon>
        <taxon>Papilionoidea</taxon>
        <taxon>Papilionidae</taxon>
        <taxon>Papilioninae</taxon>
        <taxon>Papilio</taxon>
    </lineage>
</organism>
<keyword evidence="2" id="KW-1185">Reference proteome</keyword>
<name>A0A194QIG0_PAPXU</name>
<reference evidence="1 2" key="1">
    <citation type="journal article" date="2015" name="Nat. Commun.">
        <title>Outbred genome sequencing and CRISPR/Cas9 gene editing in butterflies.</title>
        <authorList>
            <person name="Li X."/>
            <person name="Fan D."/>
            <person name="Zhang W."/>
            <person name="Liu G."/>
            <person name="Zhang L."/>
            <person name="Zhao L."/>
            <person name="Fang X."/>
            <person name="Chen L."/>
            <person name="Dong Y."/>
            <person name="Chen Y."/>
            <person name="Ding Y."/>
            <person name="Zhao R."/>
            <person name="Feng M."/>
            <person name="Zhu Y."/>
            <person name="Feng Y."/>
            <person name="Jiang X."/>
            <person name="Zhu D."/>
            <person name="Xiang H."/>
            <person name="Feng X."/>
            <person name="Li S."/>
            <person name="Wang J."/>
            <person name="Zhang G."/>
            <person name="Kronforst M.R."/>
            <person name="Wang W."/>
        </authorList>
    </citation>
    <scope>NUCLEOTIDE SEQUENCE [LARGE SCALE GENOMIC DNA]</scope>
    <source>
        <strain evidence="1">Ya'a_city_454_Px</strain>
        <tissue evidence="1">Whole body</tissue>
    </source>
</reference>
<evidence type="ECO:0000313" key="2">
    <source>
        <dbReference type="Proteomes" id="UP000053268"/>
    </source>
</evidence>
<evidence type="ECO:0000313" key="1">
    <source>
        <dbReference type="EMBL" id="KPJ03236.1"/>
    </source>
</evidence>
<dbReference type="AlphaFoldDB" id="A0A194QIG0"/>
<sequence length="733" mass="85897">MDRLSDNYYLRKCYLESNQVPTQSVIKKTMTPSLAKVYFKSMTHKHKVLAGLEPVLKGGGYDWYAPPEDLLKGRTVLKPLKKEFLSKLGFSGLEYYGEIILQYHFKRLEEEKQRALMESDRQWKKSIEELCRQQTEELSKKAAQKNSDKIRDAFHEFTILYTTSINKIESLLLNSAIAEIERVKEEAFTKMSNHYKTLLKQQATMLYDRYTKKLEKKKSELKEQFISKVEQSRTELGNKVHDINVEKHITIEKLRQLLECQNLACQIYVAMKEKQENEKLLSQATYEHNKILKLLTKEVARKDVEIKIEIEKEERRERFQQIWREKVFHVVKKFHEFISYSLHTLPEQADFLLNIEKLMLLQISEILENPTAESLFVPEKEEFHTPVPELRPFYIFGDDGSKVSLDRDICPKPYRSSSSHLPVVVINKTCIYAACDNLQDFADKMEHFFDIESTKEPDLTDSHDYTYDVPVQYRPSEQLLELKEQSSVMQILQKEMPNTKNVRTECLCPCSLPHCFCHHSLQPIPFIDETKTEQIEEPKPVSVQKELPKDKELVHIREPKWESYFKFMKPKTCQCAKIAKKTLQEHLPAYMRNMSTFDYPDLPNYEPCSVRTLKRIVERAKGKTKPVAIPKIPEPTTRDVETQYSDVEFEYLCSCFDAKQARAILNHIMKAVEIYTEPEKGFNIDGSLPSDYLIQPVESFVKSRALSLSNLMKESPELKEIFKKQKCPSDIEQ</sequence>
<dbReference type="Proteomes" id="UP000053268">
    <property type="component" value="Unassembled WGS sequence"/>
</dbReference>
<accession>A0A194QIG0</accession>
<protein>
    <submittedName>
        <fullName evidence="1">Uncharacterized protein</fullName>
    </submittedName>
</protein>
<dbReference type="STRING" id="66420.A0A194QIG0"/>